<reference evidence="3" key="2">
    <citation type="journal article" date="2023" name="Commun. Biol.">
        <title>Intrasexual cuticular hydrocarbon dimorphism in a wasp sheds light on hydrocarbon biosynthesis genes in Hymenoptera.</title>
        <authorList>
            <person name="Moris V.C."/>
            <person name="Podsiadlowski L."/>
            <person name="Martin S."/>
            <person name="Oeyen J.P."/>
            <person name="Donath A."/>
            <person name="Petersen M."/>
            <person name="Wilbrandt J."/>
            <person name="Misof B."/>
            <person name="Liedtke D."/>
            <person name="Thamm M."/>
            <person name="Scheiner R."/>
            <person name="Schmitt T."/>
            <person name="Niehuis O."/>
        </authorList>
    </citation>
    <scope>NUCLEOTIDE SEQUENCE</scope>
    <source>
        <strain evidence="3">GBR_01_08_01A</strain>
    </source>
</reference>
<accession>A0AAD9RTX4</accession>
<sequence>MAARRPGLTKTQALRQAKAAAFVKQYQEKKETTSQPQVDLPKRRKKSPVCEPKKVDFSKPGLTKAMLARMKHSEKFKEDYDRKKQAEAAQIGRRPRRTPAPIGGDARAGREKMPRKEPPQRAGRAPPPAKGPAAIPQKTRALAKTINADVVQAEPLGDGPIDSIVIPAGTIKDNRTTVISISQAGGGADQMANRSMQVISETLDEQDAAEAEAVQSKLDELQQARRDFVMAVANVGGNAVNIEDAVAQRPETPPRHLYRVPELDDPVLQIEYTMDHPIIEAAREFMRKSLAAMEEREAAKRLDQEFQRLAQQETGLRLDVPFEEELYQDHEISWEEDEEIGMTPIPSRVKATMEPIPERAAPYRYSPFDPEELERFFDVENYPPVPPTPPTGPPPGREHLHRDLWELDDPWYMPPPEPDVPDLIQFDCSSSHSWREEGVYEFIGHVKEKKNEKMFNEPKILIIGAGAAGIAAAKRLLEKGFQNVTILEASDRIGGRIHTVEFSNNVVDLGAQWVHGERGNVVFNLAFPHKLLDSSKKLHDFSKHIFITPKGTIIPQEHSTEALKIYYDISDRATEELKNATGSYGDYFSHEFCKILKEKSFANKEETELFLDWIQKFDNSVQCSDTWFDVSAKGITEYWQCEGDALLNWKTRGYKTVFDLLMNKIPDSKKKLNLIEKIEFNKEVILIDYTSTDNVIVKVKDGSKYTASHVIFTASLGVLKEKHAIMFLPLLPETKQCAIKGLSIGTANKVFLEFPHAWWKKDCAGFSLCWTKEDKIQFLERHGQDNAWLCDVFEFFTVDYQPTVLCAWIVGQNARYIETLSDVDIIERLYFLLEIFLGKTYNIPRPDHMIRSKWYTNSNFRGSYSFRSMMSEELNVQAKDLAEPIVTSDGKPLVLFAGEATHDHYYSTVHGAVESGFREADRLLKYQRRLYSHL</sequence>
<feature type="compositionally biased region" description="Basic and acidic residues" evidence="1">
    <location>
        <begin position="71"/>
        <end position="86"/>
    </location>
</feature>
<organism evidence="3 4">
    <name type="scientific">Odynerus spinipes</name>
    <dbReference type="NCBI Taxonomy" id="1348599"/>
    <lineage>
        <taxon>Eukaryota</taxon>
        <taxon>Metazoa</taxon>
        <taxon>Ecdysozoa</taxon>
        <taxon>Arthropoda</taxon>
        <taxon>Hexapoda</taxon>
        <taxon>Insecta</taxon>
        <taxon>Pterygota</taxon>
        <taxon>Neoptera</taxon>
        <taxon>Endopterygota</taxon>
        <taxon>Hymenoptera</taxon>
        <taxon>Apocrita</taxon>
        <taxon>Aculeata</taxon>
        <taxon>Vespoidea</taxon>
        <taxon>Vespidae</taxon>
        <taxon>Eumeninae</taxon>
        <taxon>Odynerus</taxon>
    </lineage>
</organism>
<protein>
    <recommendedName>
        <fullName evidence="2">Amine oxidase domain-containing protein</fullName>
    </recommendedName>
</protein>
<dbReference type="SUPFAM" id="SSF51905">
    <property type="entry name" value="FAD/NAD(P)-binding domain"/>
    <property type="match status" value="1"/>
</dbReference>
<dbReference type="Gene3D" id="3.90.660.10">
    <property type="match status" value="1"/>
</dbReference>
<feature type="compositionally biased region" description="Basic and acidic residues" evidence="1">
    <location>
        <begin position="107"/>
        <end position="119"/>
    </location>
</feature>
<dbReference type="InterPro" id="IPR050281">
    <property type="entry name" value="Flavin_monoamine_oxidase"/>
</dbReference>
<dbReference type="SUPFAM" id="SSF54373">
    <property type="entry name" value="FAD-linked reductases, C-terminal domain"/>
    <property type="match status" value="1"/>
</dbReference>
<proteinExistence type="predicted"/>
<dbReference type="Pfam" id="PF01593">
    <property type="entry name" value="Amino_oxidase"/>
    <property type="match status" value="1"/>
</dbReference>
<dbReference type="PRINTS" id="PR00419">
    <property type="entry name" value="ADXRDTASE"/>
</dbReference>
<dbReference type="InterPro" id="IPR036188">
    <property type="entry name" value="FAD/NAD-bd_sf"/>
</dbReference>
<keyword evidence="4" id="KW-1185">Reference proteome</keyword>
<dbReference type="EMBL" id="JAIFRP010000021">
    <property type="protein sequence ID" value="KAK2585862.1"/>
    <property type="molecule type" value="Genomic_DNA"/>
</dbReference>
<evidence type="ECO:0000256" key="1">
    <source>
        <dbReference type="SAM" id="MobiDB-lite"/>
    </source>
</evidence>
<comment type="caution">
    <text evidence="3">The sequence shown here is derived from an EMBL/GenBank/DDBJ whole genome shotgun (WGS) entry which is preliminary data.</text>
</comment>
<dbReference type="AlphaFoldDB" id="A0AAD9RTX4"/>
<reference evidence="3" key="1">
    <citation type="submission" date="2021-08" db="EMBL/GenBank/DDBJ databases">
        <authorList>
            <person name="Misof B."/>
            <person name="Oliver O."/>
            <person name="Podsiadlowski L."/>
            <person name="Donath A."/>
            <person name="Peters R."/>
            <person name="Mayer C."/>
            <person name="Rust J."/>
            <person name="Gunkel S."/>
            <person name="Lesny P."/>
            <person name="Martin S."/>
            <person name="Oeyen J.P."/>
            <person name="Petersen M."/>
            <person name="Panagiotis P."/>
            <person name="Wilbrandt J."/>
            <person name="Tanja T."/>
        </authorList>
    </citation>
    <scope>NUCLEOTIDE SEQUENCE</scope>
    <source>
        <strain evidence="3">GBR_01_08_01A</strain>
        <tissue evidence="3">Thorax + abdomen</tissue>
    </source>
</reference>
<dbReference type="Gene3D" id="3.50.50.60">
    <property type="entry name" value="FAD/NAD(P)-binding domain"/>
    <property type="match status" value="1"/>
</dbReference>
<feature type="region of interest" description="Disordered" evidence="1">
    <location>
        <begin position="23"/>
        <end position="134"/>
    </location>
</feature>
<dbReference type="PANTHER" id="PTHR10742:SF398">
    <property type="entry name" value="AMINE OXIDASE DOMAIN-CONTAINING PROTEIN-RELATED"/>
    <property type="match status" value="1"/>
</dbReference>
<dbReference type="GO" id="GO:0046592">
    <property type="term" value="F:polyamine oxidase activity"/>
    <property type="evidence" value="ECO:0007669"/>
    <property type="project" value="TreeGrafter"/>
</dbReference>
<evidence type="ECO:0000259" key="2">
    <source>
        <dbReference type="Pfam" id="PF01593"/>
    </source>
</evidence>
<evidence type="ECO:0000313" key="4">
    <source>
        <dbReference type="Proteomes" id="UP001258017"/>
    </source>
</evidence>
<dbReference type="Proteomes" id="UP001258017">
    <property type="component" value="Unassembled WGS sequence"/>
</dbReference>
<gene>
    <name evidence="3" type="ORF">KPH14_010456</name>
</gene>
<evidence type="ECO:0000313" key="3">
    <source>
        <dbReference type="EMBL" id="KAK2585862.1"/>
    </source>
</evidence>
<dbReference type="InterPro" id="IPR002937">
    <property type="entry name" value="Amino_oxidase"/>
</dbReference>
<name>A0AAD9RTX4_9HYME</name>
<feature type="domain" description="Amine oxidase" evidence="2">
    <location>
        <begin position="468"/>
        <end position="924"/>
    </location>
</feature>
<dbReference type="PANTHER" id="PTHR10742">
    <property type="entry name" value="FLAVIN MONOAMINE OXIDASE"/>
    <property type="match status" value="1"/>
</dbReference>